<accession>A0A6J7GFU2</accession>
<gene>
    <name evidence="2" type="ORF">UFOPK3609_00537</name>
</gene>
<name>A0A6J7GFU2_9ZZZZ</name>
<proteinExistence type="predicted"/>
<protein>
    <submittedName>
        <fullName evidence="2">Unannotated protein</fullName>
    </submittedName>
</protein>
<evidence type="ECO:0000313" key="2">
    <source>
        <dbReference type="EMBL" id="CAB4905876.1"/>
    </source>
</evidence>
<dbReference type="AlphaFoldDB" id="A0A6J7GFU2"/>
<sequence length="92" mass="9330">MPPQTDQAAPPELGTGRETVPVVVPGPDGDRAGEQMTGPVHAVQPGAEDLELVTSLCNHSVRATAGAAFDAGDPDACPTCVERSAQGRGSPR</sequence>
<evidence type="ECO:0000256" key="1">
    <source>
        <dbReference type="SAM" id="MobiDB-lite"/>
    </source>
</evidence>
<reference evidence="2" key="1">
    <citation type="submission" date="2020-05" db="EMBL/GenBank/DDBJ databases">
        <authorList>
            <person name="Chiriac C."/>
            <person name="Salcher M."/>
            <person name="Ghai R."/>
            <person name="Kavagutti S V."/>
        </authorList>
    </citation>
    <scope>NUCLEOTIDE SEQUENCE</scope>
</reference>
<feature type="region of interest" description="Disordered" evidence="1">
    <location>
        <begin position="1"/>
        <end position="35"/>
    </location>
</feature>
<organism evidence="2">
    <name type="scientific">freshwater metagenome</name>
    <dbReference type="NCBI Taxonomy" id="449393"/>
    <lineage>
        <taxon>unclassified sequences</taxon>
        <taxon>metagenomes</taxon>
        <taxon>ecological metagenomes</taxon>
    </lineage>
</organism>
<dbReference type="EMBL" id="CAFBMQ010000057">
    <property type="protein sequence ID" value="CAB4905876.1"/>
    <property type="molecule type" value="Genomic_DNA"/>
</dbReference>